<dbReference type="PANTHER" id="PTHR10656:SF69">
    <property type="entry name" value="MAB-21-LIKE HHH_H2TH-LIKE DOMAIN-CONTAINING PROTEIN"/>
    <property type="match status" value="1"/>
</dbReference>
<gene>
    <name evidence="3" type="ORF">FSP39_005172</name>
</gene>
<dbReference type="AlphaFoldDB" id="A0AA89BYI0"/>
<organism evidence="3 4">
    <name type="scientific">Pinctada imbricata</name>
    <name type="common">Atlantic pearl-oyster</name>
    <name type="synonym">Pinctada martensii</name>
    <dbReference type="NCBI Taxonomy" id="66713"/>
    <lineage>
        <taxon>Eukaryota</taxon>
        <taxon>Metazoa</taxon>
        <taxon>Spiralia</taxon>
        <taxon>Lophotrochozoa</taxon>
        <taxon>Mollusca</taxon>
        <taxon>Bivalvia</taxon>
        <taxon>Autobranchia</taxon>
        <taxon>Pteriomorphia</taxon>
        <taxon>Pterioida</taxon>
        <taxon>Pterioidea</taxon>
        <taxon>Pteriidae</taxon>
        <taxon>Pinctada</taxon>
    </lineage>
</organism>
<dbReference type="Gene3D" id="1.10.1410.40">
    <property type="match status" value="1"/>
</dbReference>
<accession>A0AA89BYI0</accession>
<name>A0AA89BYI0_PINIB</name>
<dbReference type="InterPro" id="IPR046903">
    <property type="entry name" value="Mab-21-like_nuc_Trfase"/>
</dbReference>
<reference evidence="3" key="1">
    <citation type="submission" date="2019-08" db="EMBL/GenBank/DDBJ databases">
        <title>The improved chromosome-level genome for the pearl oyster Pinctada fucata martensii using PacBio sequencing and Hi-C.</title>
        <authorList>
            <person name="Zheng Z."/>
        </authorList>
    </citation>
    <scope>NUCLEOTIDE SEQUENCE</scope>
    <source>
        <strain evidence="3">ZZ-2019</strain>
        <tissue evidence="3">Adductor muscle</tissue>
    </source>
</reference>
<dbReference type="Proteomes" id="UP001186944">
    <property type="component" value="Unassembled WGS sequence"/>
</dbReference>
<dbReference type="Pfam" id="PF03281">
    <property type="entry name" value="Mab-21"/>
    <property type="match status" value="1"/>
</dbReference>
<dbReference type="InterPro" id="IPR046906">
    <property type="entry name" value="Mab-21_HhH/H2TH-like"/>
</dbReference>
<comment type="caution">
    <text evidence="3">The sequence shown here is derived from an EMBL/GenBank/DDBJ whole genome shotgun (WGS) entry which is preliminary data.</text>
</comment>
<sequence>MEQCITKHLPSPRGDGIMNDLHDAEMDNFHCLKSTQWPTSALPCIQRLVDRGWPSNNVLSNIVRTGCHLVPMGDRSSDKQQLEWRISFSEAETALVCEMNHCQFLCFGFLKIFLQRVINTREEIGGLLCSYIMKTTILWEIIYNRGRWAKQDFLKLFWNCFRRLMSWVRNGYCPDFFIPENNLFFGKIYGRTQRVLLQQLIPLYNEGYRCLPVCNCVGCMSVLLQPNTCSLHTTDIDFYKVTVDLMVIKDEVDTLLSIDDISILFKQITLLEQIQRQNVSYNTSLIAGYFLHLQTQYFLFCSALQIFGNSYSSHNKDNYKSVCKFAKALKRNRFDLLTHDILSAMLFYKLGMHRHALRIALDMRERIQRTYLMYYWTLDLEAYRAAGGEINPVDIMMRRHFLKTLSLHESMCLPELLLEHQSLEDSIEYHPIVFVYFLLFLCHHRLSMHNGADSVLNDLVTLVNNDYRYHIPDKLRGISLEILGICQEMGGYTDEARASYNQVLQEPQCRKFREVTRYRFQNLN</sequence>
<keyword evidence="4" id="KW-1185">Reference proteome</keyword>
<dbReference type="Pfam" id="PF20266">
    <property type="entry name" value="Mab-21_C"/>
    <property type="match status" value="1"/>
</dbReference>
<proteinExistence type="predicted"/>
<dbReference type="EMBL" id="VSWD01000011">
    <property type="protein sequence ID" value="KAK3087374.1"/>
    <property type="molecule type" value="Genomic_DNA"/>
</dbReference>
<feature type="domain" description="Mab-21-like HhH/H2TH-like" evidence="2">
    <location>
        <begin position="105"/>
        <end position="189"/>
    </location>
</feature>
<dbReference type="PANTHER" id="PTHR10656">
    <property type="entry name" value="CELL FATE DETERMINING PROTEIN MAB21-RELATED"/>
    <property type="match status" value="1"/>
</dbReference>
<evidence type="ECO:0000259" key="1">
    <source>
        <dbReference type="Pfam" id="PF03281"/>
    </source>
</evidence>
<feature type="domain" description="Mab-21-like nucleotidyltransferase" evidence="1">
    <location>
        <begin position="33"/>
        <end position="95"/>
    </location>
</feature>
<evidence type="ECO:0000259" key="2">
    <source>
        <dbReference type="Pfam" id="PF20266"/>
    </source>
</evidence>
<evidence type="ECO:0000313" key="4">
    <source>
        <dbReference type="Proteomes" id="UP001186944"/>
    </source>
</evidence>
<evidence type="ECO:0008006" key="5">
    <source>
        <dbReference type="Google" id="ProtNLM"/>
    </source>
</evidence>
<evidence type="ECO:0000313" key="3">
    <source>
        <dbReference type="EMBL" id="KAK3087374.1"/>
    </source>
</evidence>
<protein>
    <recommendedName>
        <fullName evidence="5">Mab-21-like HhH/H2TH-like domain-containing protein</fullName>
    </recommendedName>
</protein>